<keyword evidence="2" id="KW-1185">Reference proteome</keyword>
<organism evidence="1 2">
    <name type="scientific">Goodea atripinnis</name>
    <dbReference type="NCBI Taxonomy" id="208336"/>
    <lineage>
        <taxon>Eukaryota</taxon>
        <taxon>Metazoa</taxon>
        <taxon>Chordata</taxon>
        <taxon>Craniata</taxon>
        <taxon>Vertebrata</taxon>
        <taxon>Euteleostomi</taxon>
        <taxon>Actinopterygii</taxon>
        <taxon>Neopterygii</taxon>
        <taxon>Teleostei</taxon>
        <taxon>Neoteleostei</taxon>
        <taxon>Acanthomorphata</taxon>
        <taxon>Ovalentaria</taxon>
        <taxon>Atherinomorphae</taxon>
        <taxon>Cyprinodontiformes</taxon>
        <taxon>Goodeidae</taxon>
        <taxon>Goodea</taxon>
    </lineage>
</organism>
<sequence length="138" mass="16173">MDRCSSEFSQSHQNPVIGNFLNSNGLLDVWRVSNPDIRQFTWIKPDGNAKSRTDYWFVSASMMQFNVNTNISRSPLRDHCRTSWTISNQTLQKKPGLLEVQLILLNNDKYSWKIKELIQNIHNNNNYLSQIQTWELSL</sequence>
<dbReference type="Proteomes" id="UP001476798">
    <property type="component" value="Unassembled WGS sequence"/>
</dbReference>
<proteinExistence type="predicted"/>
<reference evidence="1 2" key="1">
    <citation type="submission" date="2021-06" db="EMBL/GenBank/DDBJ databases">
        <authorList>
            <person name="Palmer J.M."/>
        </authorList>
    </citation>
    <scope>NUCLEOTIDE SEQUENCE [LARGE SCALE GENOMIC DNA]</scope>
    <source>
        <strain evidence="1 2">GA_2019</strain>
        <tissue evidence="1">Muscle</tissue>
    </source>
</reference>
<dbReference type="SUPFAM" id="SSF56219">
    <property type="entry name" value="DNase I-like"/>
    <property type="match status" value="1"/>
</dbReference>
<evidence type="ECO:0000313" key="1">
    <source>
        <dbReference type="EMBL" id="MEQ2183514.1"/>
    </source>
</evidence>
<dbReference type="InterPro" id="IPR036691">
    <property type="entry name" value="Endo/exonu/phosph_ase_sf"/>
</dbReference>
<name>A0ABV0PJ60_9TELE</name>
<dbReference type="Gene3D" id="3.60.10.10">
    <property type="entry name" value="Endonuclease/exonuclease/phosphatase"/>
    <property type="match status" value="1"/>
</dbReference>
<accession>A0ABV0PJ60</accession>
<protein>
    <submittedName>
        <fullName evidence="1">Uncharacterized protein</fullName>
    </submittedName>
</protein>
<dbReference type="EMBL" id="JAHRIO010076937">
    <property type="protein sequence ID" value="MEQ2183514.1"/>
    <property type="molecule type" value="Genomic_DNA"/>
</dbReference>
<comment type="caution">
    <text evidence="1">The sequence shown here is derived from an EMBL/GenBank/DDBJ whole genome shotgun (WGS) entry which is preliminary data.</text>
</comment>
<gene>
    <name evidence="1" type="ORF">GOODEAATRI_033452</name>
</gene>
<evidence type="ECO:0000313" key="2">
    <source>
        <dbReference type="Proteomes" id="UP001476798"/>
    </source>
</evidence>